<feature type="chain" id="PRO_5045571096" evidence="2">
    <location>
        <begin position="31"/>
        <end position="323"/>
    </location>
</feature>
<comment type="similarity">
    <text evidence="1">Belongs to the metallo-beta-lactamase superfamily. Class-B beta-lactamase family.</text>
</comment>
<reference evidence="4 5" key="1">
    <citation type="submission" date="2013-03" db="EMBL/GenBank/DDBJ databases">
        <title>Salinisphaera dokdonensis CL-ES53 Genome Sequencing.</title>
        <authorList>
            <person name="Li C."/>
            <person name="Lai Q."/>
            <person name="Shao Z."/>
        </authorList>
    </citation>
    <scope>NUCLEOTIDE SEQUENCE [LARGE SCALE GENOMIC DNA]</scope>
    <source>
        <strain evidence="4 5">CL-ES53</strain>
    </source>
</reference>
<dbReference type="SUPFAM" id="SSF56281">
    <property type="entry name" value="Metallo-hydrolase/oxidoreductase"/>
    <property type="match status" value="1"/>
</dbReference>
<evidence type="ECO:0000256" key="2">
    <source>
        <dbReference type="SAM" id="SignalP"/>
    </source>
</evidence>
<evidence type="ECO:0000313" key="5">
    <source>
        <dbReference type="Proteomes" id="UP001460888"/>
    </source>
</evidence>
<dbReference type="EMBL" id="APND01000002">
    <property type="protein sequence ID" value="MES1928800.1"/>
    <property type="molecule type" value="Genomic_DNA"/>
</dbReference>
<organism evidence="4 5">
    <name type="scientific">Salinisphaera dokdonensis CL-ES53</name>
    <dbReference type="NCBI Taxonomy" id="1304272"/>
    <lineage>
        <taxon>Bacteria</taxon>
        <taxon>Pseudomonadati</taxon>
        <taxon>Pseudomonadota</taxon>
        <taxon>Gammaproteobacteria</taxon>
        <taxon>Salinisphaerales</taxon>
        <taxon>Salinisphaeraceae</taxon>
        <taxon>Salinisphaera</taxon>
    </lineage>
</organism>
<sequence>MSVRMRARQVWRLLIGAAALGLFVPVSANAADGYYELVPEQVADDTYVFLGAQENFSFDNHGAISNTGFIVTDNGVVVIDTGPSRLYGEAMRAAIADVTDQPVVQVYITHAHPDHFLGNNAFEDVPIAALAETTSAIREIGPDLASNLYNLVGSAMRGTTAVVPDAAADTENRVTFGDHELELVAARGHTASDLMVFDHSTGVLFAGDIAFHDRAPTTPNADIAAWHETLAATQQRNFKTLVPGHGPVVDGGEALAQTGDYLTWLLQGFEQAAARGASAAEVMFLPLPERWAALAVEPGEYRRSVSHLYPSIERAALERDGTR</sequence>
<feature type="domain" description="Metallo-beta-lactamase" evidence="3">
    <location>
        <begin position="64"/>
        <end position="245"/>
    </location>
</feature>
<dbReference type="NCBIfam" id="TIGR04558">
    <property type="entry name" value="SoxH_rel_PQQ_1"/>
    <property type="match status" value="1"/>
</dbReference>
<evidence type="ECO:0000256" key="1">
    <source>
        <dbReference type="ARBA" id="ARBA00005250"/>
    </source>
</evidence>
<dbReference type="InterPro" id="IPR001279">
    <property type="entry name" value="Metallo-B-lactamas"/>
</dbReference>
<dbReference type="CDD" id="cd16282">
    <property type="entry name" value="metallo-hydrolase-like_MBL-fold"/>
    <property type="match status" value="1"/>
</dbReference>
<name>A0ABV2AZN9_9GAMM</name>
<comment type="caution">
    <text evidence="4">The sequence shown here is derived from an EMBL/GenBank/DDBJ whole genome shotgun (WGS) entry which is preliminary data.</text>
</comment>
<dbReference type="RefSeq" id="WP_353110153.1">
    <property type="nucleotide sequence ID" value="NZ_APND01000002.1"/>
</dbReference>
<evidence type="ECO:0000259" key="3">
    <source>
        <dbReference type="SMART" id="SM00849"/>
    </source>
</evidence>
<dbReference type="InterPro" id="IPR036866">
    <property type="entry name" value="RibonucZ/Hydroxyglut_hydro"/>
</dbReference>
<proteinExistence type="inferred from homology"/>
<gene>
    <name evidence="4" type="ORF">SADO_06087</name>
</gene>
<protein>
    <submittedName>
        <fullName evidence="4">Beta-lactamase domain-containing protein</fullName>
    </submittedName>
</protein>
<keyword evidence="2" id="KW-0732">Signal</keyword>
<dbReference type="Proteomes" id="UP001460888">
    <property type="component" value="Unassembled WGS sequence"/>
</dbReference>
<evidence type="ECO:0000313" key="4">
    <source>
        <dbReference type="EMBL" id="MES1928800.1"/>
    </source>
</evidence>
<feature type="signal peptide" evidence="2">
    <location>
        <begin position="1"/>
        <end position="30"/>
    </location>
</feature>
<dbReference type="SMART" id="SM00849">
    <property type="entry name" value="Lactamase_B"/>
    <property type="match status" value="1"/>
</dbReference>
<accession>A0ABV2AZN9</accession>
<dbReference type="Pfam" id="PF00753">
    <property type="entry name" value="Lactamase_B"/>
    <property type="match status" value="1"/>
</dbReference>
<keyword evidence="5" id="KW-1185">Reference proteome</keyword>
<dbReference type="PANTHER" id="PTHR42951">
    <property type="entry name" value="METALLO-BETA-LACTAMASE DOMAIN-CONTAINING"/>
    <property type="match status" value="1"/>
</dbReference>
<dbReference type="PANTHER" id="PTHR42951:SF4">
    <property type="entry name" value="ACYL-COENZYME A THIOESTERASE MBLAC2"/>
    <property type="match status" value="1"/>
</dbReference>
<dbReference type="InterPro" id="IPR030811">
    <property type="entry name" value="SoxH-rel_PQQ_1"/>
</dbReference>
<dbReference type="Gene3D" id="3.60.15.10">
    <property type="entry name" value="Ribonuclease Z/Hydroxyacylglutathione hydrolase-like"/>
    <property type="match status" value="1"/>
</dbReference>
<dbReference type="InterPro" id="IPR050855">
    <property type="entry name" value="NDM-1-like"/>
</dbReference>